<dbReference type="GO" id="GO:0043565">
    <property type="term" value="F:sequence-specific DNA binding"/>
    <property type="evidence" value="ECO:0007669"/>
    <property type="project" value="InterPro"/>
</dbReference>
<reference evidence="4 5" key="1">
    <citation type="submission" date="2019-02" db="EMBL/GenBank/DDBJ databases">
        <title>Deep-cultivation of Planctomycetes and their phenomic and genomic characterization uncovers novel biology.</title>
        <authorList>
            <person name="Wiegand S."/>
            <person name="Jogler M."/>
            <person name="Boedeker C."/>
            <person name="Pinto D."/>
            <person name="Vollmers J."/>
            <person name="Rivas-Marin E."/>
            <person name="Kohn T."/>
            <person name="Peeters S.H."/>
            <person name="Heuer A."/>
            <person name="Rast P."/>
            <person name="Oberbeckmann S."/>
            <person name="Bunk B."/>
            <person name="Jeske O."/>
            <person name="Meyerdierks A."/>
            <person name="Storesund J.E."/>
            <person name="Kallscheuer N."/>
            <person name="Luecker S."/>
            <person name="Lage O.M."/>
            <person name="Pohl T."/>
            <person name="Merkel B.J."/>
            <person name="Hornburger P."/>
            <person name="Mueller R.-W."/>
            <person name="Bruemmer F."/>
            <person name="Labrenz M."/>
            <person name="Spormann A.M."/>
            <person name="Op den Camp H."/>
            <person name="Overmann J."/>
            <person name="Amann R."/>
            <person name="Jetten M.S.M."/>
            <person name="Mascher T."/>
            <person name="Medema M.H."/>
            <person name="Devos D.P."/>
            <person name="Kaster A.-K."/>
            <person name="Ovreas L."/>
            <person name="Rohde M."/>
            <person name="Galperin M.Y."/>
            <person name="Jogler C."/>
        </authorList>
    </citation>
    <scope>NUCLEOTIDE SEQUENCE [LARGE SCALE GENOMIC DNA]</scope>
    <source>
        <strain evidence="4 5">Pan181</strain>
    </source>
</reference>
<dbReference type="SUPFAM" id="SSF46689">
    <property type="entry name" value="Homeodomain-like"/>
    <property type="match status" value="2"/>
</dbReference>
<protein>
    <submittedName>
        <fullName evidence="4">HTH-type transcriptional regulator CdhR</fullName>
    </submittedName>
</protein>
<proteinExistence type="predicted"/>
<dbReference type="AlphaFoldDB" id="A0A518AVW4"/>
<gene>
    <name evidence="4" type="primary">cdhR</name>
    <name evidence="4" type="ORF">Pan181_50960</name>
</gene>
<keyword evidence="2" id="KW-0804">Transcription</keyword>
<dbReference type="PANTHER" id="PTHR43130">
    <property type="entry name" value="ARAC-FAMILY TRANSCRIPTIONAL REGULATOR"/>
    <property type="match status" value="1"/>
</dbReference>
<dbReference type="SMART" id="SM00342">
    <property type="entry name" value="HTH_ARAC"/>
    <property type="match status" value="1"/>
</dbReference>
<evidence type="ECO:0000256" key="2">
    <source>
        <dbReference type="ARBA" id="ARBA00023163"/>
    </source>
</evidence>
<keyword evidence="1" id="KW-0805">Transcription regulation</keyword>
<evidence type="ECO:0000313" key="4">
    <source>
        <dbReference type="EMBL" id="QDU58856.1"/>
    </source>
</evidence>
<dbReference type="GO" id="GO:0003700">
    <property type="term" value="F:DNA-binding transcription factor activity"/>
    <property type="evidence" value="ECO:0007669"/>
    <property type="project" value="InterPro"/>
</dbReference>
<dbReference type="InterPro" id="IPR002818">
    <property type="entry name" value="DJ-1/PfpI"/>
</dbReference>
<keyword evidence="5" id="KW-1185">Reference proteome</keyword>
<dbReference type="InterPro" id="IPR018060">
    <property type="entry name" value="HTH_AraC"/>
</dbReference>
<dbReference type="CDD" id="cd03137">
    <property type="entry name" value="GATase1_AraC_1"/>
    <property type="match status" value="1"/>
</dbReference>
<sequence>MDITGPFDVFRRANEVTESEYYDLRVVGARHRSVETFSGLGFMAQASLDEAACEGLPHTLVVSGGNPDVPAGSDDAYLANWLREQSSRIHQVCSVCSGAFLLGEAGLLDGRRATTHWSLLALLQQRFPKVSVVDDVLFVGDDKVWTSAGVTSGIDMALAMVERDLGYQVSLAVARFLVLFLRRSGNQRQFSAPLAGQRTERRNLRELQVYIASHLNDDLTIDRLASVCKMSPRNLSRVFKNELGLGLGEFVRAVRLDEARRLLESTDLGVSQIAVKVGSGDESTLRRWFADRYGVSPTQYRERFQASSLWMPSPQRGGESQVAD</sequence>
<dbReference type="SUPFAM" id="SSF52317">
    <property type="entry name" value="Class I glutamine amidotransferase-like"/>
    <property type="match status" value="1"/>
</dbReference>
<dbReference type="KEGG" id="amuc:Pan181_50960"/>
<evidence type="ECO:0000256" key="1">
    <source>
        <dbReference type="ARBA" id="ARBA00023015"/>
    </source>
</evidence>
<dbReference type="InterPro" id="IPR029062">
    <property type="entry name" value="Class_I_gatase-like"/>
</dbReference>
<dbReference type="InterPro" id="IPR009057">
    <property type="entry name" value="Homeodomain-like_sf"/>
</dbReference>
<evidence type="ECO:0000313" key="5">
    <source>
        <dbReference type="Proteomes" id="UP000315750"/>
    </source>
</evidence>
<accession>A0A518AVW4</accession>
<dbReference type="Pfam" id="PF01965">
    <property type="entry name" value="DJ-1_PfpI"/>
    <property type="match status" value="1"/>
</dbReference>
<evidence type="ECO:0000259" key="3">
    <source>
        <dbReference type="PROSITE" id="PS01124"/>
    </source>
</evidence>
<name>A0A518AVW4_9BACT</name>
<dbReference type="PROSITE" id="PS01124">
    <property type="entry name" value="HTH_ARAC_FAMILY_2"/>
    <property type="match status" value="1"/>
</dbReference>
<dbReference type="InterPro" id="IPR052158">
    <property type="entry name" value="INH-QAR"/>
</dbReference>
<dbReference type="PANTHER" id="PTHR43130:SF3">
    <property type="entry name" value="HTH-TYPE TRANSCRIPTIONAL REGULATOR RV1931C"/>
    <property type="match status" value="1"/>
</dbReference>
<dbReference type="Gene3D" id="3.40.50.880">
    <property type="match status" value="1"/>
</dbReference>
<dbReference type="Pfam" id="PF12833">
    <property type="entry name" value="HTH_18"/>
    <property type="match status" value="1"/>
</dbReference>
<organism evidence="4 5">
    <name type="scientific">Aeoliella mucimassa</name>
    <dbReference type="NCBI Taxonomy" id="2527972"/>
    <lineage>
        <taxon>Bacteria</taxon>
        <taxon>Pseudomonadati</taxon>
        <taxon>Planctomycetota</taxon>
        <taxon>Planctomycetia</taxon>
        <taxon>Pirellulales</taxon>
        <taxon>Lacipirellulaceae</taxon>
        <taxon>Aeoliella</taxon>
    </lineage>
</organism>
<feature type="domain" description="HTH araC/xylS-type" evidence="3">
    <location>
        <begin position="205"/>
        <end position="303"/>
    </location>
</feature>
<dbReference type="EMBL" id="CP036278">
    <property type="protein sequence ID" value="QDU58856.1"/>
    <property type="molecule type" value="Genomic_DNA"/>
</dbReference>
<dbReference type="Proteomes" id="UP000315750">
    <property type="component" value="Chromosome"/>
</dbReference>
<dbReference type="Gene3D" id="1.10.10.60">
    <property type="entry name" value="Homeodomain-like"/>
    <property type="match status" value="1"/>
</dbReference>